<organism evidence="2 3">
    <name type="scientific">Aquilegia coerulea</name>
    <name type="common">Rocky mountain columbine</name>
    <dbReference type="NCBI Taxonomy" id="218851"/>
    <lineage>
        <taxon>Eukaryota</taxon>
        <taxon>Viridiplantae</taxon>
        <taxon>Streptophyta</taxon>
        <taxon>Embryophyta</taxon>
        <taxon>Tracheophyta</taxon>
        <taxon>Spermatophyta</taxon>
        <taxon>Magnoliopsida</taxon>
        <taxon>Ranunculales</taxon>
        <taxon>Ranunculaceae</taxon>
        <taxon>Thalictroideae</taxon>
        <taxon>Aquilegia</taxon>
    </lineage>
</organism>
<gene>
    <name evidence="2" type="ORF">AQUCO_01500057v1</name>
</gene>
<keyword evidence="3" id="KW-1185">Reference proteome</keyword>
<proteinExistence type="predicted"/>
<reference evidence="2 3" key="1">
    <citation type="submission" date="2017-09" db="EMBL/GenBank/DDBJ databases">
        <title>WGS assembly of Aquilegia coerulea Goldsmith.</title>
        <authorList>
            <person name="Hodges S."/>
            <person name="Kramer E."/>
            <person name="Nordborg M."/>
            <person name="Tomkins J."/>
            <person name="Borevitz J."/>
            <person name="Derieg N."/>
            <person name="Yan J."/>
            <person name="Mihaltcheva S."/>
            <person name="Hayes R.D."/>
            <person name="Rokhsar D."/>
        </authorList>
    </citation>
    <scope>NUCLEOTIDE SEQUENCE [LARGE SCALE GENOMIC DNA]</scope>
    <source>
        <strain evidence="3">cv. Goldsmith</strain>
    </source>
</reference>
<dbReference type="FunCoup" id="A0A2G5DS09">
    <property type="interactions" value="94"/>
</dbReference>
<dbReference type="AlphaFoldDB" id="A0A2G5DS09"/>
<dbReference type="Proteomes" id="UP000230069">
    <property type="component" value="Unassembled WGS sequence"/>
</dbReference>
<accession>A0A2G5DS09</accession>
<evidence type="ECO:0000313" key="3">
    <source>
        <dbReference type="Proteomes" id="UP000230069"/>
    </source>
</evidence>
<protein>
    <submittedName>
        <fullName evidence="2">Uncharacterized protein</fullName>
    </submittedName>
</protein>
<feature type="compositionally biased region" description="Polar residues" evidence="1">
    <location>
        <begin position="273"/>
        <end position="283"/>
    </location>
</feature>
<name>A0A2G5DS09_AQUCA</name>
<dbReference type="GO" id="GO:0042752">
    <property type="term" value="P:regulation of circadian rhythm"/>
    <property type="evidence" value="ECO:0007669"/>
    <property type="project" value="InterPro"/>
</dbReference>
<sequence length="283" mass="32140">MESSQALDRMVVEKFGDNQIRRCSELTSTDLGIQLMGSISREWTNEKHSLYLDSMEASFVRQLHSHGYHSINMSGQHSRLRNLQDPNMSLHSNGNDRIPSSQFKVLRSGCWKKINFESAQPKMNTADESRVLVENQWIRHFRSADKHQELSMSSSQENGACSSESIFSTDRQNAASYKEPLCTKKLQAGYCHQRDQDYISCSTEVSDQNFADEDNENKHISDHVKAKKMKTADTGVLIKDQVVPLRNFSTTVDFVESPASTKKESFARDEAQSENIESSAFPE</sequence>
<dbReference type="PANTHER" id="PTHR33676:SF3">
    <property type="entry name" value="COLD-REGULATED PROTEIN 27"/>
    <property type="match status" value="1"/>
</dbReference>
<dbReference type="OrthoDB" id="1923282at2759"/>
<dbReference type="InterPro" id="IPR044678">
    <property type="entry name" value="COR27/28"/>
</dbReference>
<dbReference type="PANTHER" id="PTHR33676">
    <property type="entry name" value="COLD REGULATED PROTEIN 27"/>
    <property type="match status" value="1"/>
</dbReference>
<evidence type="ECO:0000256" key="1">
    <source>
        <dbReference type="SAM" id="MobiDB-lite"/>
    </source>
</evidence>
<evidence type="ECO:0000313" key="2">
    <source>
        <dbReference type="EMBL" id="PIA46278.1"/>
    </source>
</evidence>
<dbReference type="EMBL" id="KZ305032">
    <property type="protein sequence ID" value="PIA46278.1"/>
    <property type="molecule type" value="Genomic_DNA"/>
</dbReference>
<dbReference type="GO" id="GO:0009409">
    <property type="term" value="P:response to cold"/>
    <property type="evidence" value="ECO:0007669"/>
    <property type="project" value="InterPro"/>
</dbReference>
<dbReference type="InParanoid" id="A0A2G5DS09"/>
<feature type="region of interest" description="Disordered" evidence="1">
    <location>
        <begin position="257"/>
        <end position="283"/>
    </location>
</feature>
<dbReference type="STRING" id="218851.A0A2G5DS09"/>
<feature type="compositionally biased region" description="Basic and acidic residues" evidence="1">
    <location>
        <begin position="261"/>
        <end position="271"/>
    </location>
</feature>